<sequence length="100" mass="11674">MCELFSKQPLENYQYKTRSIRLDGHVTSIKLEASFWQVLEEIAAKQQMRLSHFLSNLYNEALDHAGDVANFTSLLRCTCLIYLRQPNDVIDIVKQQLELQ</sequence>
<dbReference type="RefSeq" id="WP_102522640.1">
    <property type="nucleotide sequence ID" value="NZ_LT960611.1"/>
</dbReference>
<dbReference type="AlphaFoldDB" id="A0A2N8ZDW3"/>
<reference evidence="2 3" key="1">
    <citation type="submission" date="2017-10" db="EMBL/GenBank/DDBJ databases">
        <authorList>
            <person name="Banno H."/>
            <person name="Chua N.-H."/>
        </authorList>
    </citation>
    <scope>NUCLEOTIDE SEQUENCE [LARGE SCALE GENOMIC DNA]</scope>
    <source>
        <strain evidence="2">Vibrio tapetis CECT4600</strain>
    </source>
</reference>
<feature type="domain" description="Ribbon-helix-helix" evidence="1">
    <location>
        <begin position="16"/>
        <end position="83"/>
    </location>
</feature>
<dbReference type="OrthoDB" id="5458732at2"/>
<evidence type="ECO:0000313" key="3">
    <source>
        <dbReference type="Proteomes" id="UP000235828"/>
    </source>
</evidence>
<protein>
    <recommendedName>
        <fullName evidence="1">Ribbon-helix-helix domain-containing protein</fullName>
    </recommendedName>
</protein>
<evidence type="ECO:0000259" key="1">
    <source>
        <dbReference type="Pfam" id="PF13467"/>
    </source>
</evidence>
<evidence type="ECO:0000313" key="2">
    <source>
        <dbReference type="EMBL" id="SON50083.1"/>
    </source>
</evidence>
<dbReference type="Gene3D" id="1.10.3990.20">
    <property type="entry name" value="protein bp1543"/>
    <property type="match status" value="1"/>
</dbReference>
<keyword evidence="3" id="KW-1185">Reference proteome</keyword>
<dbReference type="InterPro" id="IPR038268">
    <property type="entry name" value="RHH_sf"/>
</dbReference>
<dbReference type="Proteomes" id="UP000235828">
    <property type="component" value="Chromosome A"/>
</dbReference>
<accession>A0A2N8ZDW3</accession>
<dbReference type="EMBL" id="LT960611">
    <property type="protein sequence ID" value="SON50083.1"/>
    <property type="molecule type" value="Genomic_DNA"/>
</dbReference>
<gene>
    <name evidence="2" type="ORF">VTAP4600_A2104</name>
</gene>
<dbReference type="KEGG" id="vta:A2104"/>
<name>A0A2N8ZDW3_9VIBR</name>
<organism evidence="2 3">
    <name type="scientific">Vibrio tapetis subsp. tapetis</name>
    <dbReference type="NCBI Taxonomy" id="1671868"/>
    <lineage>
        <taxon>Bacteria</taxon>
        <taxon>Pseudomonadati</taxon>
        <taxon>Pseudomonadota</taxon>
        <taxon>Gammaproteobacteria</taxon>
        <taxon>Vibrionales</taxon>
        <taxon>Vibrionaceae</taxon>
        <taxon>Vibrio</taxon>
    </lineage>
</organism>
<dbReference type="InterPro" id="IPR027373">
    <property type="entry name" value="RHH_dom"/>
</dbReference>
<dbReference type="Pfam" id="PF13467">
    <property type="entry name" value="RHH_4"/>
    <property type="match status" value="1"/>
</dbReference>
<proteinExistence type="predicted"/>